<gene>
    <name evidence="2" type="ORF">BDV28DRAFT_130420</name>
</gene>
<feature type="compositionally biased region" description="Polar residues" evidence="1">
    <location>
        <begin position="377"/>
        <end position="387"/>
    </location>
</feature>
<keyword evidence="3" id="KW-1185">Reference proteome</keyword>
<evidence type="ECO:0000313" key="3">
    <source>
        <dbReference type="Proteomes" id="UP000327118"/>
    </source>
</evidence>
<evidence type="ECO:0008006" key="4">
    <source>
        <dbReference type="Google" id="ProtNLM"/>
    </source>
</evidence>
<dbReference type="EMBL" id="ML739066">
    <property type="protein sequence ID" value="KAE8354744.1"/>
    <property type="molecule type" value="Genomic_DNA"/>
</dbReference>
<proteinExistence type="predicted"/>
<evidence type="ECO:0000313" key="2">
    <source>
        <dbReference type="EMBL" id="KAE8354744.1"/>
    </source>
</evidence>
<dbReference type="SUPFAM" id="SSF52540">
    <property type="entry name" value="P-loop containing nucleoside triphosphate hydrolases"/>
    <property type="match status" value="1"/>
</dbReference>
<dbReference type="AlphaFoldDB" id="A0A5N6ZAR5"/>
<dbReference type="OrthoDB" id="2316594at2759"/>
<evidence type="ECO:0000256" key="1">
    <source>
        <dbReference type="SAM" id="MobiDB-lite"/>
    </source>
</evidence>
<dbReference type="InterPro" id="IPR027417">
    <property type="entry name" value="P-loop_NTPase"/>
</dbReference>
<dbReference type="Proteomes" id="UP000327118">
    <property type="component" value="Unassembled WGS sequence"/>
</dbReference>
<accession>A0A5N6ZAR5</accession>
<feature type="region of interest" description="Disordered" evidence="1">
    <location>
        <begin position="374"/>
        <end position="398"/>
    </location>
</feature>
<sequence>MENKEGTGIGQYGLLAGSSRLLKEAQLKQGPPSNSLEEDPRLHFNISHPSSVFICGSQGSGKSHTLSCLLENCLIPSKAGNLKSPLTGLVFHYDTFISDTVGAPCEAAFLSTHPDVKVRVLCSPTNIRSIRGYYSRFNISVEPLQLDQTNLNTKRMMDLMAVGQVNGDVPLYIHTVNRILRELRIEQQGKGTGFDYQTFKTRVMYSDLKPGQLAPLKQRLETLESFMPKAQVMRSWTLSSQPSKSTGSTWEPVAGRLTIVDLSCPCISPETACGLFNICLSIFLEQDPSIGRVIALDEAHKYMNTSSEARAFTATLLSAVRLQRHLAARIIVSTQEPTVSTALLNLCSVTIVHRFTSPEWLRTLQKHLAAAAASPFNPKSNSENTSPGPEDSTTDEDREARSLFENVVQLAVGEALLFAPSAIVKARSREDGRVEFSPLGSEFLSIKIRERLTSDGGKSVLSL</sequence>
<organism evidence="2 3">
    <name type="scientific">Aspergillus coremiiformis</name>
    <dbReference type="NCBI Taxonomy" id="138285"/>
    <lineage>
        <taxon>Eukaryota</taxon>
        <taxon>Fungi</taxon>
        <taxon>Dikarya</taxon>
        <taxon>Ascomycota</taxon>
        <taxon>Pezizomycotina</taxon>
        <taxon>Eurotiomycetes</taxon>
        <taxon>Eurotiomycetidae</taxon>
        <taxon>Eurotiales</taxon>
        <taxon>Aspergillaceae</taxon>
        <taxon>Aspergillus</taxon>
        <taxon>Aspergillus subgen. Circumdati</taxon>
    </lineage>
</organism>
<protein>
    <recommendedName>
        <fullName evidence="4">P-loop containing nucleoside triphosphate hydrolase protein</fullName>
    </recommendedName>
</protein>
<name>A0A5N6ZAR5_9EURO</name>
<reference evidence="3" key="1">
    <citation type="submission" date="2019-04" db="EMBL/GenBank/DDBJ databases">
        <title>Friends and foes A comparative genomics studyof 23 Aspergillus species from section Flavi.</title>
        <authorList>
            <consortium name="DOE Joint Genome Institute"/>
            <person name="Kjaerbolling I."/>
            <person name="Vesth T."/>
            <person name="Frisvad J.C."/>
            <person name="Nybo J.L."/>
            <person name="Theobald S."/>
            <person name="Kildgaard S."/>
            <person name="Isbrandt T."/>
            <person name="Kuo A."/>
            <person name="Sato A."/>
            <person name="Lyhne E.K."/>
            <person name="Kogle M.E."/>
            <person name="Wiebenga A."/>
            <person name="Kun R.S."/>
            <person name="Lubbers R.J."/>
            <person name="Makela M.R."/>
            <person name="Barry K."/>
            <person name="Chovatia M."/>
            <person name="Clum A."/>
            <person name="Daum C."/>
            <person name="Haridas S."/>
            <person name="He G."/>
            <person name="LaButti K."/>
            <person name="Lipzen A."/>
            <person name="Mondo S."/>
            <person name="Riley R."/>
            <person name="Salamov A."/>
            <person name="Simmons B.A."/>
            <person name="Magnuson J.K."/>
            <person name="Henrissat B."/>
            <person name="Mortensen U.H."/>
            <person name="Larsen T.O."/>
            <person name="Devries R.P."/>
            <person name="Grigoriev I.V."/>
            <person name="Machida M."/>
            <person name="Baker S.E."/>
            <person name="Andersen M.R."/>
        </authorList>
    </citation>
    <scope>NUCLEOTIDE SEQUENCE [LARGE SCALE GENOMIC DNA]</scope>
    <source>
        <strain evidence="3">CBS 553.77</strain>
    </source>
</reference>
<dbReference type="Gene3D" id="3.40.50.300">
    <property type="entry name" value="P-loop containing nucleotide triphosphate hydrolases"/>
    <property type="match status" value="1"/>
</dbReference>